<evidence type="ECO:0000313" key="6">
    <source>
        <dbReference type="Proteomes" id="UP000199391"/>
    </source>
</evidence>
<accession>A0A1I7G4R0</accession>
<evidence type="ECO:0000256" key="1">
    <source>
        <dbReference type="ARBA" id="ARBA00001946"/>
    </source>
</evidence>
<gene>
    <name evidence="5" type="ORF">SAMN05216552_100346</name>
</gene>
<keyword evidence="3" id="KW-0479">Metal-binding</keyword>
<dbReference type="GO" id="GO:0044281">
    <property type="term" value="P:small molecule metabolic process"/>
    <property type="evidence" value="ECO:0007669"/>
    <property type="project" value="UniProtKB-ARBA"/>
</dbReference>
<dbReference type="SUPFAM" id="SSF56529">
    <property type="entry name" value="FAH"/>
    <property type="match status" value="1"/>
</dbReference>
<proteinExistence type="inferred from homology"/>
<dbReference type="RefSeq" id="WP_093553835.1">
    <property type="nucleotide sequence ID" value="NZ_FPBO01000003.1"/>
</dbReference>
<sequence>MKYQLFTYADKNGAAGAGIAVNQQLFDLAGVAMGGPLARKPVMELLEDWDAAHARLLAVADALAAAPGKYASYLLDAGAIDFLPPVPQPGVVYCAGANYRDHVEAMGRALNHKLVLDPKAEGIPPWHFLKAGKGSLAGHREIVPFPGHTSMLDWEAELAVVIGRRASKVGVADALRYVAGYSCSNDLSARDNLKREQVDVSSPFRFDWIGHKSFNGSCPIGPFMTPAAFVESPEDLDIKLWLNGEIKQDSNTRNHLYGVADQISYLSHRVDLYPGDIILTGTPAGVGMESGIFLKRGDVMKVWIAGLGELETTVA</sequence>
<evidence type="ECO:0000256" key="3">
    <source>
        <dbReference type="ARBA" id="ARBA00022723"/>
    </source>
</evidence>
<dbReference type="EMBL" id="FPBO01000003">
    <property type="protein sequence ID" value="SFU43457.1"/>
    <property type="molecule type" value="Genomic_DNA"/>
</dbReference>
<organism evidence="5 6">
    <name type="scientific">Pseudoduganella namucuonensis</name>
    <dbReference type="NCBI Taxonomy" id="1035707"/>
    <lineage>
        <taxon>Bacteria</taxon>
        <taxon>Pseudomonadati</taxon>
        <taxon>Pseudomonadota</taxon>
        <taxon>Betaproteobacteria</taxon>
        <taxon>Burkholderiales</taxon>
        <taxon>Oxalobacteraceae</taxon>
        <taxon>Telluria group</taxon>
        <taxon>Pseudoduganella</taxon>
    </lineage>
</organism>
<protein>
    <submittedName>
        <fullName evidence="5">2-keto-4-pentenoate hydratase/2-oxohepta-3-ene-1,7-dioic acid hydratase (Catechol pathway)</fullName>
    </submittedName>
</protein>
<dbReference type="PANTHER" id="PTHR42796:SF4">
    <property type="entry name" value="FUMARYLACETOACETATE HYDROLASE DOMAIN-CONTAINING PROTEIN 2A"/>
    <property type="match status" value="1"/>
</dbReference>
<name>A0A1I7G4R0_9BURK</name>
<comment type="cofactor">
    <cofactor evidence="1">
        <name>Mg(2+)</name>
        <dbReference type="ChEBI" id="CHEBI:18420"/>
    </cofactor>
</comment>
<dbReference type="STRING" id="1035707.SAMN05216552_100346"/>
<reference evidence="6" key="1">
    <citation type="submission" date="2016-10" db="EMBL/GenBank/DDBJ databases">
        <authorList>
            <person name="Varghese N."/>
            <person name="Submissions S."/>
        </authorList>
    </citation>
    <scope>NUCLEOTIDE SEQUENCE [LARGE SCALE GENOMIC DNA]</scope>
    <source>
        <strain evidence="6">CGMCC 1.11014</strain>
    </source>
</reference>
<evidence type="ECO:0000256" key="2">
    <source>
        <dbReference type="ARBA" id="ARBA00010211"/>
    </source>
</evidence>
<dbReference type="InterPro" id="IPR051121">
    <property type="entry name" value="FAH"/>
</dbReference>
<dbReference type="Pfam" id="PF01557">
    <property type="entry name" value="FAA_hydrolase"/>
    <property type="match status" value="1"/>
</dbReference>
<dbReference type="GO" id="GO:0046872">
    <property type="term" value="F:metal ion binding"/>
    <property type="evidence" value="ECO:0007669"/>
    <property type="project" value="UniProtKB-KW"/>
</dbReference>
<dbReference type="AlphaFoldDB" id="A0A1I7G4R0"/>
<dbReference type="GO" id="GO:0003824">
    <property type="term" value="F:catalytic activity"/>
    <property type="evidence" value="ECO:0007669"/>
    <property type="project" value="InterPro"/>
</dbReference>
<feature type="domain" description="Fumarylacetoacetase-like C-terminal" evidence="4">
    <location>
        <begin position="92"/>
        <end position="314"/>
    </location>
</feature>
<dbReference type="Gene3D" id="3.90.850.10">
    <property type="entry name" value="Fumarylacetoacetase-like, C-terminal domain"/>
    <property type="match status" value="1"/>
</dbReference>
<dbReference type="Proteomes" id="UP000199391">
    <property type="component" value="Unassembled WGS sequence"/>
</dbReference>
<dbReference type="InterPro" id="IPR011234">
    <property type="entry name" value="Fumarylacetoacetase-like_C"/>
</dbReference>
<dbReference type="InterPro" id="IPR036663">
    <property type="entry name" value="Fumarylacetoacetase_C_sf"/>
</dbReference>
<evidence type="ECO:0000313" key="5">
    <source>
        <dbReference type="EMBL" id="SFU43457.1"/>
    </source>
</evidence>
<evidence type="ECO:0000259" key="4">
    <source>
        <dbReference type="Pfam" id="PF01557"/>
    </source>
</evidence>
<dbReference type="PANTHER" id="PTHR42796">
    <property type="entry name" value="FUMARYLACETOACETATE HYDROLASE DOMAIN-CONTAINING PROTEIN 2A-RELATED"/>
    <property type="match status" value="1"/>
</dbReference>
<keyword evidence="6" id="KW-1185">Reference proteome</keyword>
<comment type="similarity">
    <text evidence="2">Belongs to the FAH family.</text>
</comment>
<dbReference type="OrthoDB" id="8582489at2"/>